<proteinExistence type="predicted"/>
<dbReference type="GO" id="GO:0003824">
    <property type="term" value="F:catalytic activity"/>
    <property type="evidence" value="ECO:0007669"/>
    <property type="project" value="InterPro"/>
</dbReference>
<keyword evidence="3" id="KW-0949">S-adenosyl-L-methionine</keyword>
<evidence type="ECO:0000256" key="2">
    <source>
        <dbReference type="ARBA" id="ARBA00022485"/>
    </source>
</evidence>
<keyword evidence="9" id="KW-1185">Reference proteome</keyword>
<evidence type="ECO:0000256" key="3">
    <source>
        <dbReference type="ARBA" id="ARBA00022691"/>
    </source>
</evidence>
<evidence type="ECO:0000256" key="4">
    <source>
        <dbReference type="ARBA" id="ARBA00022723"/>
    </source>
</evidence>
<reference evidence="8 9" key="1">
    <citation type="submission" date="2016-10" db="EMBL/GenBank/DDBJ databases">
        <authorList>
            <person name="de Groot N.N."/>
        </authorList>
    </citation>
    <scope>NUCLEOTIDE SEQUENCE [LARGE SCALE GENOMIC DNA]</scope>
    <source>
        <strain evidence="8 9">DSM 8423</strain>
    </source>
</reference>
<evidence type="ECO:0000313" key="8">
    <source>
        <dbReference type="EMBL" id="SEM54822.1"/>
    </source>
</evidence>
<protein>
    <submittedName>
        <fullName evidence="8">Radical SAM additional 4Fe4S-binding SPASM domain-containing protein</fullName>
    </submittedName>
</protein>
<dbReference type="AlphaFoldDB" id="A0A1H7Z8A4"/>
<dbReference type="EMBL" id="FOBS01000021">
    <property type="protein sequence ID" value="SEM54822.1"/>
    <property type="molecule type" value="Genomic_DNA"/>
</dbReference>
<dbReference type="Pfam" id="PF13186">
    <property type="entry name" value="SPASM"/>
    <property type="match status" value="1"/>
</dbReference>
<name>A0A1H7Z8A4_9BACT</name>
<evidence type="ECO:0000259" key="7">
    <source>
        <dbReference type="PROSITE" id="PS51918"/>
    </source>
</evidence>
<dbReference type="GO" id="GO:0046872">
    <property type="term" value="F:metal ion binding"/>
    <property type="evidence" value="ECO:0007669"/>
    <property type="project" value="UniProtKB-KW"/>
</dbReference>
<gene>
    <name evidence="8" type="ORF">SAMN04489760_12125</name>
</gene>
<keyword evidence="4" id="KW-0479">Metal-binding</keyword>
<evidence type="ECO:0000256" key="6">
    <source>
        <dbReference type="ARBA" id="ARBA00023014"/>
    </source>
</evidence>
<dbReference type="InterPro" id="IPR007197">
    <property type="entry name" value="rSAM"/>
</dbReference>
<dbReference type="CDD" id="cd01335">
    <property type="entry name" value="Radical_SAM"/>
    <property type="match status" value="1"/>
</dbReference>
<evidence type="ECO:0000256" key="5">
    <source>
        <dbReference type="ARBA" id="ARBA00023004"/>
    </source>
</evidence>
<dbReference type="Gene3D" id="3.20.20.70">
    <property type="entry name" value="Aldolase class I"/>
    <property type="match status" value="1"/>
</dbReference>
<keyword evidence="2" id="KW-0004">4Fe-4S</keyword>
<dbReference type="InterPro" id="IPR050377">
    <property type="entry name" value="Radical_SAM_PqqE_MftC-like"/>
</dbReference>
<dbReference type="GO" id="GO:0051536">
    <property type="term" value="F:iron-sulfur cluster binding"/>
    <property type="evidence" value="ECO:0007669"/>
    <property type="project" value="UniProtKB-KW"/>
</dbReference>
<dbReference type="InterPro" id="IPR023885">
    <property type="entry name" value="4Fe4S-binding_SPASM_dom"/>
</dbReference>
<dbReference type="InterPro" id="IPR058240">
    <property type="entry name" value="rSAM_sf"/>
</dbReference>
<dbReference type="CDD" id="cd21109">
    <property type="entry name" value="SPASM"/>
    <property type="match status" value="1"/>
</dbReference>
<organism evidence="8 9">
    <name type="scientific">Syntrophus gentianae</name>
    <dbReference type="NCBI Taxonomy" id="43775"/>
    <lineage>
        <taxon>Bacteria</taxon>
        <taxon>Pseudomonadati</taxon>
        <taxon>Thermodesulfobacteriota</taxon>
        <taxon>Syntrophia</taxon>
        <taxon>Syntrophales</taxon>
        <taxon>Syntrophaceae</taxon>
        <taxon>Syntrophus</taxon>
    </lineage>
</organism>
<dbReference type="SFLD" id="SFLDG01067">
    <property type="entry name" value="SPASM/twitch_domain_containing"/>
    <property type="match status" value="1"/>
</dbReference>
<accession>A0A1H7Z8A4</accession>
<dbReference type="OrthoDB" id="9772409at2"/>
<dbReference type="NCBIfam" id="TIGR04085">
    <property type="entry name" value="rSAM_more_4Fe4S"/>
    <property type="match status" value="1"/>
</dbReference>
<dbReference type="STRING" id="43775.SAMN04489760_12125"/>
<dbReference type="Pfam" id="PF04055">
    <property type="entry name" value="Radical_SAM"/>
    <property type="match status" value="1"/>
</dbReference>
<evidence type="ECO:0000313" key="9">
    <source>
        <dbReference type="Proteomes" id="UP000198744"/>
    </source>
</evidence>
<evidence type="ECO:0000256" key="1">
    <source>
        <dbReference type="ARBA" id="ARBA00001966"/>
    </source>
</evidence>
<dbReference type="Proteomes" id="UP000198744">
    <property type="component" value="Unassembled WGS sequence"/>
</dbReference>
<dbReference type="RefSeq" id="WP_093884114.1">
    <property type="nucleotide sequence ID" value="NZ_FOBS01000021.1"/>
</dbReference>
<dbReference type="PANTHER" id="PTHR11228">
    <property type="entry name" value="RADICAL SAM DOMAIN PROTEIN"/>
    <property type="match status" value="1"/>
</dbReference>
<dbReference type="InterPro" id="IPR034391">
    <property type="entry name" value="AdoMet-like_SPASM_containing"/>
</dbReference>
<comment type="cofactor">
    <cofactor evidence="1">
        <name>[4Fe-4S] cluster</name>
        <dbReference type="ChEBI" id="CHEBI:49883"/>
    </cofactor>
</comment>
<feature type="domain" description="Radical SAM core" evidence="7">
    <location>
        <begin position="23"/>
        <end position="246"/>
    </location>
</feature>
<dbReference type="InterPro" id="IPR013785">
    <property type="entry name" value="Aldolase_TIM"/>
</dbReference>
<keyword evidence="5" id="KW-0408">Iron</keyword>
<dbReference type="PANTHER" id="PTHR11228:SF7">
    <property type="entry name" value="PQQA PEPTIDE CYCLASE"/>
    <property type="match status" value="1"/>
</dbReference>
<dbReference type="SFLD" id="SFLDG01387">
    <property type="entry name" value="BtrN-like_SPASM_domain_contain"/>
    <property type="match status" value="1"/>
</dbReference>
<dbReference type="SUPFAM" id="SSF102114">
    <property type="entry name" value="Radical SAM enzymes"/>
    <property type="match status" value="1"/>
</dbReference>
<dbReference type="PROSITE" id="PS51918">
    <property type="entry name" value="RADICAL_SAM"/>
    <property type="match status" value="1"/>
</dbReference>
<sequence>MQALSRYSQLKTSRIDLGSAIPLRKPFTLLFEPASLCNFRCICCYYNNPDVYSHMPKGLMKFDDFTKIAEDLASWEGKKIKVIRIIGFGEPLINRDTGKMVETLKRLDVADRIEITSNGSLLTPAVSRQLIDAELDYLRISIYAASQQRHEAVTRSKIAIEKIASNVAQLRRLRDERKREKPFIYVKMLDSFDEEENQRFFDRYADLADEVALEKPHSWLSNDNAPLQGSSEKAICPQPFKMLSIRCNGDVIVCDPDWKNNTKVGNALEETVKDIWNGHALHDFWKMQLENRRWENESCRNCSFLMNREYVLDDLDGVSPQILEER</sequence>
<dbReference type="SFLD" id="SFLDS00029">
    <property type="entry name" value="Radical_SAM"/>
    <property type="match status" value="1"/>
</dbReference>
<keyword evidence="6" id="KW-0411">Iron-sulfur</keyword>